<evidence type="ECO:0000256" key="1">
    <source>
        <dbReference type="ARBA" id="ARBA00004651"/>
    </source>
</evidence>
<evidence type="ECO:0000259" key="7">
    <source>
        <dbReference type="PROSITE" id="PS50850"/>
    </source>
</evidence>
<dbReference type="GO" id="GO:0022857">
    <property type="term" value="F:transmembrane transporter activity"/>
    <property type="evidence" value="ECO:0007669"/>
    <property type="project" value="InterPro"/>
</dbReference>
<feature type="transmembrane region" description="Helical" evidence="6">
    <location>
        <begin position="50"/>
        <end position="71"/>
    </location>
</feature>
<evidence type="ECO:0000256" key="3">
    <source>
        <dbReference type="ARBA" id="ARBA00022692"/>
    </source>
</evidence>
<dbReference type="AlphaFoldDB" id="J0P5Y8"/>
<comment type="subcellular location">
    <subcellularLocation>
        <location evidence="1">Cell membrane</location>
        <topology evidence="1">Multi-pass membrane protein</topology>
    </subcellularLocation>
</comment>
<reference evidence="9" key="1">
    <citation type="journal article" date="2012" name="Stand. Genomic Sci.">
        <title>Permanent draft genome sequence of the gliding predator Saprospira grandis strain Sa g1 (= HR1).</title>
        <authorList>
            <person name="Mavromatis K."/>
            <person name="Chertkov O."/>
            <person name="Lapidus A."/>
            <person name="Nolan M."/>
            <person name="Lucas S."/>
            <person name="Tice H."/>
            <person name="Del Rio T.G."/>
            <person name="Cheng J.F."/>
            <person name="Han C."/>
            <person name="Tapia R."/>
            <person name="Bruce D."/>
            <person name="Goodwin L.A."/>
            <person name="Pitluck S."/>
            <person name="Huntemann M."/>
            <person name="Liolios K."/>
            <person name="Pagani I."/>
            <person name="Ivanova N."/>
            <person name="Mikhailova N."/>
            <person name="Pati A."/>
            <person name="Chen A."/>
            <person name="Palaniappan K."/>
            <person name="Land M."/>
            <person name="Brambilla E.M."/>
            <person name="Rohde M."/>
            <person name="Spring S."/>
            <person name="Goker M."/>
            <person name="Detter J.C."/>
            <person name="Bristow J."/>
            <person name="Eisen J.A."/>
            <person name="Markowitz V."/>
            <person name="Hugenholtz P."/>
            <person name="Kyrpides N.C."/>
            <person name="Klenk H.P."/>
            <person name="Woyke T."/>
        </authorList>
    </citation>
    <scope>NUCLEOTIDE SEQUENCE [LARGE SCALE GENOMIC DNA]</scope>
    <source>
        <strain evidence="9">DSM 2844</strain>
    </source>
</reference>
<dbReference type="InterPro" id="IPR011701">
    <property type="entry name" value="MFS"/>
</dbReference>
<feature type="transmembrane region" description="Helical" evidence="6">
    <location>
        <begin position="279"/>
        <end position="298"/>
    </location>
</feature>
<evidence type="ECO:0000256" key="2">
    <source>
        <dbReference type="ARBA" id="ARBA00022475"/>
    </source>
</evidence>
<feature type="domain" description="Major facilitator superfamily (MFS) profile" evidence="7">
    <location>
        <begin position="12"/>
        <end position="404"/>
    </location>
</feature>
<dbReference type="InterPro" id="IPR020846">
    <property type="entry name" value="MFS_dom"/>
</dbReference>
<keyword evidence="2" id="KW-1003">Cell membrane</keyword>
<evidence type="ECO:0000256" key="4">
    <source>
        <dbReference type="ARBA" id="ARBA00022989"/>
    </source>
</evidence>
<dbReference type="Pfam" id="PF07690">
    <property type="entry name" value="MFS_1"/>
    <property type="match status" value="1"/>
</dbReference>
<dbReference type="Proteomes" id="UP000005113">
    <property type="component" value="Unassembled WGS sequence"/>
</dbReference>
<dbReference type="HOGENOM" id="CLU_001265_61_5_10"/>
<evidence type="ECO:0000256" key="5">
    <source>
        <dbReference type="ARBA" id="ARBA00023136"/>
    </source>
</evidence>
<dbReference type="GO" id="GO:0005886">
    <property type="term" value="C:plasma membrane"/>
    <property type="evidence" value="ECO:0007669"/>
    <property type="project" value="UniProtKB-SubCell"/>
</dbReference>
<protein>
    <submittedName>
        <fullName evidence="8">Arabinose efflux permease family protein</fullName>
    </submittedName>
</protein>
<evidence type="ECO:0000313" key="8">
    <source>
        <dbReference type="EMBL" id="EJF52877.1"/>
    </source>
</evidence>
<dbReference type="InterPro" id="IPR050189">
    <property type="entry name" value="MFS_Efflux_Transporters"/>
</dbReference>
<sequence length="406" mass="44133">MKIKFSSSEKLLLFSLAGAKFTHIMDFMVLMPLGPQLMRVLDISAKEFGVLVSSYTFSAGATVLASAFFIDRLDRKKALLWTYLGFWLGTLACGLVNSYETLVLARILTGLFGGLLNALVLSLIGDVFSLEKRASAMGVVMAAFSAAAAFGVPFGIYMASMGNWRWPFLILAVASLPVLIGLWYFVPNLESKEEGPKAPPLSIIQRTFSSPNQLRALGMTLLLVLGQFMIIPYISPFMVGNIGFSEIQLVYIYLCGGLLTLFTGPAIGRLADKKGHKNIFVTFAILSILPLLLITHLPDYGIPFALLASSLFFILISGRIIPSTTMVVSSVERKYRAGFMSLNTAMQQLAAGMAALISGNIVVEIAQENTDVVAIGNYNYLGYLAVGLTFLAIFLGRKIVPLKETE</sequence>
<feature type="transmembrane region" description="Helical" evidence="6">
    <location>
        <begin position="349"/>
        <end position="366"/>
    </location>
</feature>
<dbReference type="InterPro" id="IPR036259">
    <property type="entry name" value="MFS_trans_sf"/>
</dbReference>
<dbReference type="SUPFAM" id="SSF103473">
    <property type="entry name" value="MFS general substrate transporter"/>
    <property type="match status" value="1"/>
</dbReference>
<accession>J0P5Y8</accession>
<proteinExistence type="predicted"/>
<feature type="transmembrane region" description="Helical" evidence="6">
    <location>
        <begin position="136"/>
        <end position="160"/>
    </location>
</feature>
<organism evidence="8 9">
    <name type="scientific">Saprospira grandis DSM 2844</name>
    <dbReference type="NCBI Taxonomy" id="694433"/>
    <lineage>
        <taxon>Bacteria</taxon>
        <taxon>Pseudomonadati</taxon>
        <taxon>Bacteroidota</taxon>
        <taxon>Saprospiria</taxon>
        <taxon>Saprospirales</taxon>
        <taxon>Saprospiraceae</taxon>
        <taxon>Saprospira</taxon>
    </lineage>
</organism>
<feature type="transmembrane region" description="Helical" evidence="6">
    <location>
        <begin position="216"/>
        <end position="235"/>
    </location>
</feature>
<keyword evidence="4 6" id="KW-1133">Transmembrane helix</keyword>
<feature type="transmembrane region" description="Helical" evidence="6">
    <location>
        <begin position="304"/>
        <end position="328"/>
    </location>
</feature>
<feature type="transmembrane region" description="Helical" evidence="6">
    <location>
        <begin position="12"/>
        <end position="30"/>
    </location>
</feature>
<dbReference type="PANTHER" id="PTHR43124:SF3">
    <property type="entry name" value="CHLORAMPHENICOL EFFLUX PUMP RV0191"/>
    <property type="match status" value="1"/>
</dbReference>
<dbReference type="Gene3D" id="1.20.1250.20">
    <property type="entry name" value="MFS general substrate transporter like domains"/>
    <property type="match status" value="1"/>
</dbReference>
<feature type="transmembrane region" description="Helical" evidence="6">
    <location>
        <begin position="166"/>
        <end position="186"/>
    </location>
</feature>
<dbReference type="PANTHER" id="PTHR43124">
    <property type="entry name" value="PURINE EFFLUX PUMP PBUE"/>
    <property type="match status" value="1"/>
</dbReference>
<feature type="transmembrane region" description="Helical" evidence="6">
    <location>
        <begin position="247"/>
        <end position="267"/>
    </location>
</feature>
<dbReference type="PROSITE" id="PS50850">
    <property type="entry name" value="MFS"/>
    <property type="match status" value="1"/>
</dbReference>
<feature type="transmembrane region" description="Helical" evidence="6">
    <location>
        <begin position="378"/>
        <end position="396"/>
    </location>
</feature>
<keyword evidence="3 6" id="KW-0812">Transmembrane</keyword>
<evidence type="ECO:0000313" key="9">
    <source>
        <dbReference type="Proteomes" id="UP000005113"/>
    </source>
</evidence>
<feature type="transmembrane region" description="Helical" evidence="6">
    <location>
        <begin position="78"/>
        <end position="97"/>
    </location>
</feature>
<dbReference type="EMBL" id="JH719942">
    <property type="protein sequence ID" value="EJF52877.1"/>
    <property type="molecule type" value="Genomic_DNA"/>
</dbReference>
<dbReference type="CDD" id="cd17324">
    <property type="entry name" value="MFS_NepI_like"/>
    <property type="match status" value="1"/>
</dbReference>
<name>J0P5Y8_9BACT</name>
<dbReference type="OrthoDB" id="9812221at2"/>
<evidence type="ECO:0000256" key="6">
    <source>
        <dbReference type="SAM" id="Phobius"/>
    </source>
</evidence>
<gene>
    <name evidence="8" type="ORF">SapgrDRAFT_1153</name>
</gene>
<dbReference type="RefSeq" id="WP_002658147.1">
    <property type="nucleotide sequence ID" value="NZ_JH719942.1"/>
</dbReference>
<keyword evidence="5 6" id="KW-0472">Membrane</keyword>
<feature type="transmembrane region" description="Helical" evidence="6">
    <location>
        <begin position="103"/>
        <end position="124"/>
    </location>
</feature>